<dbReference type="InterPro" id="IPR002477">
    <property type="entry name" value="Peptidoglycan-bd-like"/>
</dbReference>
<evidence type="ECO:0000313" key="3">
    <source>
        <dbReference type="EMBL" id="BAJ33402.1"/>
    </source>
</evidence>
<dbReference type="Pfam" id="PF01471">
    <property type="entry name" value="PG_binding_1"/>
    <property type="match status" value="1"/>
</dbReference>
<name>E4MYY3_KITSK</name>
<dbReference type="SUPFAM" id="SSF47090">
    <property type="entry name" value="PGBD-like"/>
    <property type="match status" value="1"/>
</dbReference>
<accession>E4MYY3</accession>
<gene>
    <name evidence="2" type="ordered locus">KSE_00230t</name>
    <name evidence="3" type="ordered locus">KSE_76510t</name>
</gene>
<protein>
    <recommendedName>
        <fullName evidence="1">Peptidoglycan binding-like domain-containing protein</fullName>
    </recommendedName>
</protein>
<feature type="domain" description="Peptidoglycan binding-like" evidence="1">
    <location>
        <begin position="57"/>
        <end position="102"/>
    </location>
</feature>
<sequence>MTMNATSALAAAGRNRYVRILLALLAAVLVLTGLAAAVPAPTATAAAKPSSKARADREEVKEIQRRLVAHGYPVTVDGSYGARTLYAVQDFQRDHGLAPTGLVHDFAPTGFDTNTTFFALLAPPAKKSSGAPAKLTNSQAISRLRAAGVDWHSSKDCTDQGKYGCTSFTKMLAPTLDLAIELKKRSGCDVTVTGGTEVGHSTVGARIHGTGYKIDVRPNPCLDKFITNNLFRGEDRSSDPRWLTHDAEYVLEHPQKGAVHWDIKYTL</sequence>
<dbReference type="eggNOG" id="COG3409">
    <property type="taxonomic scope" value="Bacteria"/>
</dbReference>
<organism evidence="2 4">
    <name type="scientific">Kitasatospora setae (strain ATCC 33774 / DSM 43861 / JCM 3304 / KCC A-0304 / NBRC 14216 / KM-6054)</name>
    <name type="common">Streptomyces setae</name>
    <dbReference type="NCBI Taxonomy" id="452652"/>
    <lineage>
        <taxon>Bacteria</taxon>
        <taxon>Bacillati</taxon>
        <taxon>Actinomycetota</taxon>
        <taxon>Actinomycetes</taxon>
        <taxon>Kitasatosporales</taxon>
        <taxon>Streptomycetaceae</taxon>
        <taxon>Kitasatospora</taxon>
    </lineage>
</organism>
<reference evidence="2 4" key="1">
    <citation type="journal article" date="2010" name="DNA Res.">
        <title>Genome sequence of Kitasatospora setae NBRC 14216T: an evolutionary snapshot of the family Streptomycetaceae.</title>
        <authorList>
            <person name="Ichikawa N."/>
            <person name="Oguchi A."/>
            <person name="Ikeda H."/>
            <person name="Ishikawa J."/>
            <person name="Kitani S."/>
            <person name="Watanabe Y."/>
            <person name="Nakamura S."/>
            <person name="Katano Y."/>
            <person name="Kishi E."/>
            <person name="Sasagawa M."/>
            <person name="Ankai A."/>
            <person name="Fukui S."/>
            <person name="Hashimoto Y."/>
            <person name="Kamata S."/>
            <person name="Otoguro M."/>
            <person name="Tanikawa S."/>
            <person name="Nihira T."/>
            <person name="Horinouchi S."/>
            <person name="Ohnishi Y."/>
            <person name="Hayakawa M."/>
            <person name="Kuzuyama T."/>
            <person name="Arisawa A."/>
            <person name="Nomoto F."/>
            <person name="Miura H."/>
            <person name="Takahashi Y."/>
            <person name="Fujita N."/>
        </authorList>
    </citation>
    <scope>NUCLEOTIDE SEQUENCE [LARGE SCALE GENOMIC DNA]</scope>
    <source>
        <strain evidence="4">ATCC 33774 / DSM 43861 / JCM 3304 / KCC A-0304 / NBRC 14216 / KM-6054</strain>
        <strain evidence="2">KM-6054</strain>
    </source>
</reference>
<dbReference type="EMBL" id="AP010968">
    <property type="protein sequence ID" value="BAJ25876.1"/>
    <property type="molecule type" value="Genomic_DNA"/>
</dbReference>
<dbReference type="InterPro" id="IPR036365">
    <property type="entry name" value="PGBD-like_sf"/>
</dbReference>
<dbReference type="PATRIC" id="fig|452652.3.peg.21"/>
<dbReference type="AlphaFoldDB" id="E4MYY3"/>
<evidence type="ECO:0000313" key="4">
    <source>
        <dbReference type="Proteomes" id="UP000007076"/>
    </source>
</evidence>
<dbReference type="Proteomes" id="UP000007076">
    <property type="component" value="Chromosome"/>
</dbReference>
<evidence type="ECO:0000259" key="1">
    <source>
        <dbReference type="Pfam" id="PF01471"/>
    </source>
</evidence>
<dbReference type="KEGG" id="ksk:KSE_00230t"/>
<dbReference type="InterPro" id="IPR036366">
    <property type="entry name" value="PGBDSf"/>
</dbReference>
<dbReference type="HOGENOM" id="CLU_1041229_0_0_11"/>
<dbReference type="Gene3D" id="1.10.101.10">
    <property type="entry name" value="PGBD-like superfamily/PGBD"/>
    <property type="match status" value="1"/>
</dbReference>
<dbReference type="STRING" id="452652.KSE_00230t"/>
<keyword evidence="4" id="KW-1185">Reference proteome</keyword>
<evidence type="ECO:0000313" key="2">
    <source>
        <dbReference type="EMBL" id="BAJ25876.1"/>
    </source>
</evidence>
<dbReference type="EMBL" id="AP010968">
    <property type="protein sequence ID" value="BAJ33402.1"/>
    <property type="molecule type" value="Genomic_DNA"/>
</dbReference>
<proteinExistence type="predicted"/>
<dbReference type="KEGG" id="ksk:KSE_76510t"/>